<evidence type="ECO:0000256" key="1">
    <source>
        <dbReference type="ARBA" id="ARBA00022491"/>
    </source>
</evidence>
<dbReference type="PRINTS" id="PR00455">
    <property type="entry name" value="HTHTETR"/>
</dbReference>
<proteinExistence type="predicted"/>
<dbReference type="Pfam" id="PF00440">
    <property type="entry name" value="TetR_N"/>
    <property type="match status" value="1"/>
</dbReference>
<name>A0ABW2NV49_9ACTN</name>
<keyword evidence="1" id="KW-0678">Repressor</keyword>
<evidence type="ECO:0000313" key="8">
    <source>
        <dbReference type="Proteomes" id="UP001596496"/>
    </source>
</evidence>
<keyword evidence="4" id="KW-0804">Transcription</keyword>
<dbReference type="InterPro" id="IPR003012">
    <property type="entry name" value="Tet_transcr_reg_TetR"/>
</dbReference>
<dbReference type="Proteomes" id="UP001596496">
    <property type="component" value="Unassembled WGS sequence"/>
</dbReference>
<keyword evidence="8" id="KW-1185">Reference proteome</keyword>
<dbReference type="InterPro" id="IPR050109">
    <property type="entry name" value="HTH-type_TetR-like_transc_reg"/>
</dbReference>
<dbReference type="EMBL" id="JBHTCG010000002">
    <property type="protein sequence ID" value="MFC7381281.1"/>
    <property type="molecule type" value="Genomic_DNA"/>
</dbReference>
<dbReference type="Gene3D" id="1.10.10.60">
    <property type="entry name" value="Homeodomain-like"/>
    <property type="match status" value="1"/>
</dbReference>
<dbReference type="InterPro" id="IPR004111">
    <property type="entry name" value="Repressor_TetR_C"/>
</dbReference>
<dbReference type="InterPro" id="IPR001647">
    <property type="entry name" value="HTH_TetR"/>
</dbReference>
<gene>
    <name evidence="7" type="ORF">ACFQSB_03615</name>
</gene>
<accession>A0ABW2NV49</accession>
<dbReference type="SUPFAM" id="SSF46689">
    <property type="entry name" value="Homeodomain-like"/>
    <property type="match status" value="1"/>
</dbReference>
<dbReference type="InterPro" id="IPR009057">
    <property type="entry name" value="Homeodomain-like_sf"/>
</dbReference>
<reference evidence="8" key="1">
    <citation type="journal article" date="2019" name="Int. J. Syst. Evol. Microbiol.">
        <title>The Global Catalogue of Microorganisms (GCM) 10K type strain sequencing project: providing services to taxonomists for standard genome sequencing and annotation.</title>
        <authorList>
            <consortium name="The Broad Institute Genomics Platform"/>
            <consortium name="The Broad Institute Genome Sequencing Center for Infectious Disease"/>
            <person name="Wu L."/>
            <person name="Ma J."/>
        </authorList>
    </citation>
    <scope>NUCLEOTIDE SEQUENCE [LARGE SCALE GENOMIC DNA]</scope>
    <source>
        <strain evidence="8">CECT 7649</strain>
    </source>
</reference>
<comment type="caution">
    <text evidence="7">The sequence shown here is derived from an EMBL/GenBank/DDBJ whole genome shotgun (WGS) entry which is preliminary data.</text>
</comment>
<dbReference type="PANTHER" id="PTHR30055:SF151">
    <property type="entry name" value="TRANSCRIPTIONAL REGULATORY PROTEIN"/>
    <property type="match status" value="1"/>
</dbReference>
<sequence length="191" mass="20451">MGERRAQVLRAAIELLDEVGLDGLTMRLLAGRLGVRAGALYRHYPSKQALLDAMVAHLVTPPADAVPPLDGPWEERLRGLAIGMRELMLAHRDGARLMSTFHDPGKEAVRFYHGLIAALSAAGVPADTAAVAVDTVVAYVNGYTTEEQARAARTDARPRELRDRAFRDGLELIITGAAALPRGVPAARDGG</sequence>
<protein>
    <submittedName>
        <fullName evidence="7">TetR/AcrR family transcriptional regulator C-terminal domain-containing protein</fullName>
    </submittedName>
</protein>
<feature type="DNA-binding region" description="H-T-H motif" evidence="5">
    <location>
        <begin position="25"/>
        <end position="44"/>
    </location>
</feature>
<evidence type="ECO:0000256" key="3">
    <source>
        <dbReference type="ARBA" id="ARBA00023125"/>
    </source>
</evidence>
<dbReference type="RefSeq" id="WP_380824203.1">
    <property type="nucleotide sequence ID" value="NZ_JBHTCG010000002.1"/>
</dbReference>
<evidence type="ECO:0000313" key="7">
    <source>
        <dbReference type="EMBL" id="MFC7381281.1"/>
    </source>
</evidence>
<evidence type="ECO:0000259" key="6">
    <source>
        <dbReference type="PROSITE" id="PS50977"/>
    </source>
</evidence>
<evidence type="ECO:0000256" key="4">
    <source>
        <dbReference type="ARBA" id="ARBA00023163"/>
    </source>
</evidence>
<keyword evidence="3 5" id="KW-0238">DNA-binding</keyword>
<keyword evidence="2" id="KW-0805">Transcription regulation</keyword>
<organism evidence="7 8">
    <name type="scientific">Sphaerisporangium rhizosphaerae</name>
    <dbReference type="NCBI Taxonomy" id="2269375"/>
    <lineage>
        <taxon>Bacteria</taxon>
        <taxon>Bacillati</taxon>
        <taxon>Actinomycetota</taxon>
        <taxon>Actinomycetes</taxon>
        <taxon>Streptosporangiales</taxon>
        <taxon>Streptosporangiaceae</taxon>
        <taxon>Sphaerisporangium</taxon>
    </lineage>
</organism>
<evidence type="ECO:0000256" key="2">
    <source>
        <dbReference type="ARBA" id="ARBA00023015"/>
    </source>
</evidence>
<dbReference type="PRINTS" id="PR00400">
    <property type="entry name" value="TETREPRESSOR"/>
</dbReference>
<dbReference type="PROSITE" id="PS50977">
    <property type="entry name" value="HTH_TETR_2"/>
    <property type="match status" value="1"/>
</dbReference>
<dbReference type="PANTHER" id="PTHR30055">
    <property type="entry name" value="HTH-TYPE TRANSCRIPTIONAL REGULATOR RUTR"/>
    <property type="match status" value="1"/>
</dbReference>
<dbReference type="InterPro" id="IPR036271">
    <property type="entry name" value="Tet_transcr_reg_TetR-rel_C_sf"/>
</dbReference>
<feature type="domain" description="HTH tetR-type" evidence="6">
    <location>
        <begin position="2"/>
        <end position="62"/>
    </location>
</feature>
<evidence type="ECO:0000256" key="5">
    <source>
        <dbReference type="PROSITE-ProRule" id="PRU00335"/>
    </source>
</evidence>
<dbReference type="Pfam" id="PF02909">
    <property type="entry name" value="TetR_C_1"/>
    <property type="match status" value="1"/>
</dbReference>
<dbReference type="Gene3D" id="1.10.357.10">
    <property type="entry name" value="Tetracycline Repressor, domain 2"/>
    <property type="match status" value="1"/>
</dbReference>
<dbReference type="SUPFAM" id="SSF48498">
    <property type="entry name" value="Tetracyclin repressor-like, C-terminal domain"/>
    <property type="match status" value="1"/>
</dbReference>